<evidence type="ECO:0000256" key="8">
    <source>
        <dbReference type="RuleBase" id="RU000683"/>
    </source>
</evidence>
<dbReference type="OrthoDB" id="6909416at2"/>
<dbReference type="InterPro" id="IPR029068">
    <property type="entry name" value="Glyas_Bleomycin-R_OHBP_Dase"/>
</dbReference>
<dbReference type="Pfam" id="PF00903">
    <property type="entry name" value="Glyoxalase"/>
    <property type="match status" value="1"/>
</dbReference>
<dbReference type="SUPFAM" id="SSF54593">
    <property type="entry name" value="Glyoxalase/Bleomycin resistance protein/Dihydroxybiphenyl dioxygenase"/>
    <property type="match status" value="1"/>
</dbReference>
<dbReference type="RefSeq" id="WP_143910014.1">
    <property type="nucleotide sequence ID" value="NZ_CP041765.1"/>
</dbReference>
<dbReference type="GO" id="GO:0008198">
    <property type="term" value="F:ferrous iron binding"/>
    <property type="evidence" value="ECO:0007669"/>
    <property type="project" value="InterPro"/>
</dbReference>
<evidence type="ECO:0000256" key="3">
    <source>
        <dbReference type="ARBA" id="ARBA00022723"/>
    </source>
</evidence>
<dbReference type="InterPro" id="IPR018146">
    <property type="entry name" value="Glyoxalase_1_CS"/>
</dbReference>
<reference evidence="10 11" key="2">
    <citation type="submission" date="2019-07" db="EMBL/GenBank/DDBJ databases">
        <authorList>
            <person name="Huang Y."/>
        </authorList>
    </citation>
    <scope>NUCLEOTIDE SEQUENCE [LARGE SCALE GENOMIC DNA]</scope>
    <source>
        <strain evidence="10 11">HY188</strain>
    </source>
</reference>
<dbReference type="GO" id="GO:0004462">
    <property type="term" value="F:lactoylglutathione lyase activity"/>
    <property type="evidence" value="ECO:0007669"/>
    <property type="project" value="InterPro"/>
</dbReference>
<dbReference type="CDD" id="cd07252">
    <property type="entry name" value="BphC1-RGP6_N_like"/>
    <property type="match status" value="1"/>
</dbReference>
<keyword evidence="3" id="KW-0479">Metal-binding</keyword>
<keyword evidence="6 8" id="KW-0560">Oxidoreductase</keyword>
<comment type="similarity">
    <text evidence="2 8">Belongs to the extradiol ring-cleavage dioxygenase family.</text>
</comment>
<dbReference type="PANTHER" id="PTHR36113:SF3">
    <property type="entry name" value="SLL5075 PROTEIN"/>
    <property type="match status" value="1"/>
</dbReference>
<dbReference type="KEGG" id="toy:FO059_16385"/>
<dbReference type="InterPro" id="IPR004360">
    <property type="entry name" value="Glyas_Fos-R_dOase_dom"/>
</dbReference>
<dbReference type="InterPro" id="IPR000486">
    <property type="entry name" value="Xdiol_ring_cleave_dOase_1/2"/>
</dbReference>
<sequence>MADGKNSGVTNRREIRALGYIEVQTNDMERWRKLAFGVLGFAEGSGPDENALYLRMDERAARIIVTPGESDGVTVVGWEVRDQEALDRLRESVSADGVEVRDLTQAEADARRVEAAIAFTDPAGTKLEVFHGALLDHSPVVTQFGAKFVTGAQGLGHVVIPVPDQGAAYDFYVKTLGFLPRGAYRMGAAEPTEAEIAAAEHASPADGPLRIRFFGVNQRHHSLAMMPSPKQGPGLIHVMVEVDTLDAVGEAQDRVVKEGISLSSTIGRHTNDKMVSFYVRAPGGWDIEFGCQGMLVDEEHYTAEEITADSYWGHDWSGSEPLAVIS</sequence>
<comment type="cofactor">
    <cofactor evidence="1 8">
        <name>Fe(2+)</name>
        <dbReference type="ChEBI" id="CHEBI:29033"/>
    </cofactor>
</comment>
<dbReference type="Proteomes" id="UP000317344">
    <property type="component" value="Chromosome"/>
</dbReference>
<dbReference type="InterPro" id="IPR037523">
    <property type="entry name" value="VOC_core"/>
</dbReference>
<dbReference type="PROSITE" id="PS51819">
    <property type="entry name" value="VOC"/>
    <property type="match status" value="2"/>
</dbReference>
<dbReference type="AlphaFoldDB" id="A0A516X6B4"/>
<feature type="domain" description="VOC" evidence="9">
    <location>
        <begin position="17"/>
        <end position="132"/>
    </location>
</feature>
<organism evidence="10 11">
    <name type="scientific">Tomitella fengzijianii</name>
    <dbReference type="NCBI Taxonomy" id="2597660"/>
    <lineage>
        <taxon>Bacteria</taxon>
        <taxon>Bacillati</taxon>
        <taxon>Actinomycetota</taxon>
        <taxon>Actinomycetes</taxon>
        <taxon>Mycobacteriales</taxon>
        <taxon>Tomitella</taxon>
    </lineage>
</organism>
<dbReference type="PROSITE" id="PS00082">
    <property type="entry name" value="EXTRADIOL_DIOXYGENAS"/>
    <property type="match status" value="1"/>
</dbReference>
<dbReference type="CDD" id="cd07237">
    <property type="entry name" value="BphC1-RGP6_C_like"/>
    <property type="match status" value="1"/>
</dbReference>
<dbReference type="PROSITE" id="PS00934">
    <property type="entry name" value="GLYOXALASE_I_1"/>
    <property type="match status" value="1"/>
</dbReference>
<evidence type="ECO:0000256" key="2">
    <source>
        <dbReference type="ARBA" id="ARBA00008784"/>
    </source>
</evidence>
<evidence type="ECO:0000256" key="6">
    <source>
        <dbReference type="ARBA" id="ARBA00023002"/>
    </source>
</evidence>
<evidence type="ECO:0000256" key="5">
    <source>
        <dbReference type="ARBA" id="ARBA00022964"/>
    </source>
</evidence>
<evidence type="ECO:0000259" key="9">
    <source>
        <dbReference type="PROSITE" id="PS51819"/>
    </source>
</evidence>
<dbReference type="Pfam" id="PF22632">
    <property type="entry name" value="BphC_D1"/>
    <property type="match status" value="1"/>
</dbReference>
<evidence type="ECO:0000256" key="7">
    <source>
        <dbReference type="ARBA" id="ARBA00023004"/>
    </source>
</evidence>
<dbReference type="PANTHER" id="PTHR36113">
    <property type="entry name" value="LYASE, PUTATIVE-RELATED-RELATED"/>
    <property type="match status" value="1"/>
</dbReference>
<feature type="domain" description="VOC" evidence="9">
    <location>
        <begin position="154"/>
        <end position="292"/>
    </location>
</feature>
<dbReference type="GO" id="GO:0051213">
    <property type="term" value="F:dioxygenase activity"/>
    <property type="evidence" value="ECO:0007669"/>
    <property type="project" value="UniProtKB-KW"/>
</dbReference>
<keyword evidence="4 8" id="KW-0058">Aromatic hydrocarbons catabolism</keyword>
<keyword evidence="5 8" id="KW-0223">Dioxygenase</keyword>
<accession>A0A516X6B4</accession>
<keyword evidence="11" id="KW-1185">Reference proteome</keyword>
<dbReference type="EMBL" id="CP041765">
    <property type="protein sequence ID" value="QDQ98609.1"/>
    <property type="molecule type" value="Genomic_DNA"/>
</dbReference>
<evidence type="ECO:0000313" key="11">
    <source>
        <dbReference type="Proteomes" id="UP000317344"/>
    </source>
</evidence>
<reference evidence="10 11" key="1">
    <citation type="submission" date="2019-07" db="EMBL/GenBank/DDBJ databases">
        <title>Tomitella cavernea sp. nov., an actinomycete isolated from soil.</title>
        <authorList>
            <person name="Cheng J."/>
        </authorList>
    </citation>
    <scope>NUCLEOTIDE SEQUENCE [LARGE SCALE GENOMIC DNA]</scope>
    <source>
        <strain evidence="10 11">HY188</strain>
    </source>
</reference>
<name>A0A516X6B4_9ACTN</name>
<evidence type="ECO:0000256" key="1">
    <source>
        <dbReference type="ARBA" id="ARBA00001954"/>
    </source>
</evidence>
<proteinExistence type="inferred from homology"/>
<dbReference type="InterPro" id="IPR051332">
    <property type="entry name" value="Fosfomycin_Res_Enzymes"/>
</dbReference>
<dbReference type="Gene3D" id="3.10.180.10">
    <property type="entry name" value="2,3-Dihydroxybiphenyl 1,2-Dioxygenase, domain 1"/>
    <property type="match status" value="2"/>
</dbReference>
<evidence type="ECO:0000256" key="4">
    <source>
        <dbReference type="ARBA" id="ARBA00022797"/>
    </source>
</evidence>
<keyword evidence="7 8" id="KW-0408">Iron</keyword>
<evidence type="ECO:0000313" key="10">
    <source>
        <dbReference type="EMBL" id="QDQ98609.1"/>
    </source>
</evidence>
<protein>
    <submittedName>
        <fullName evidence="10">2,3-dihydroxybiphenyl 1,2-dioxygenase</fullName>
    </submittedName>
</protein>
<gene>
    <name evidence="10" type="ORF">FO059_16385</name>
</gene>